<dbReference type="InterPro" id="IPR011335">
    <property type="entry name" value="Restrct_endonuc-II-like"/>
</dbReference>
<gene>
    <name evidence="1" type="ORF">SAMN06269250_0542</name>
</gene>
<proteinExistence type="predicted"/>
<dbReference type="AlphaFoldDB" id="A0A286F5W6"/>
<dbReference type="GO" id="GO:0003676">
    <property type="term" value="F:nucleic acid binding"/>
    <property type="evidence" value="ECO:0007669"/>
    <property type="project" value="InterPro"/>
</dbReference>
<dbReference type="Proteomes" id="UP000219452">
    <property type="component" value="Unassembled WGS sequence"/>
</dbReference>
<accession>A0A286F5W6</accession>
<dbReference type="SUPFAM" id="SSF52980">
    <property type="entry name" value="Restriction endonuclease-like"/>
    <property type="match status" value="1"/>
</dbReference>
<dbReference type="InterPro" id="IPR014919">
    <property type="entry name" value="XisH"/>
</dbReference>
<keyword evidence="2" id="KW-1185">Reference proteome</keyword>
<sequence>MARDIFHPVVREVLLNDGWVITHDPYFINAMDRNYEVDLAAEQLVGAQKGLDKIAVEVKSFLSPSFTYEFHTILGQYLNYHTFMGIQEPDRVLYLAVPRGIYDTFFTDAATQLILTKFGMNVLVYDVEAKLIEQWIKK</sequence>
<organism evidence="1 2">
    <name type="scientific">Spirosoma fluviale</name>
    <dbReference type="NCBI Taxonomy" id="1597977"/>
    <lineage>
        <taxon>Bacteria</taxon>
        <taxon>Pseudomonadati</taxon>
        <taxon>Bacteroidota</taxon>
        <taxon>Cytophagia</taxon>
        <taxon>Cytophagales</taxon>
        <taxon>Cytophagaceae</taxon>
        <taxon>Spirosoma</taxon>
    </lineage>
</organism>
<reference evidence="2" key="1">
    <citation type="submission" date="2017-09" db="EMBL/GenBank/DDBJ databases">
        <authorList>
            <person name="Varghese N."/>
            <person name="Submissions S."/>
        </authorList>
    </citation>
    <scope>NUCLEOTIDE SEQUENCE [LARGE SCALE GENOMIC DNA]</scope>
    <source>
        <strain evidence="2">DSM 29961</strain>
    </source>
</reference>
<evidence type="ECO:0000313" key="2">
    <source>
        <dbReference type="Proteomes" id="UP000219452"/>
    </source>
</evidence>
<dbReference type="EMBL" id="OCNH01000001">
    <property type="protein sequence ID" value="SOD78598.1"/>
    <property type="molecule type" value="Genomic_DNA"/>
</dbReference>
<dbReference type="RefSeq" id="WP_097124259.1">
    <property type="nucleotide sequence ID" value="NZ_OCNH01000001.1"/>
</dbReference>
<dbReference type="OrthoDB" id="963690at2"/>
<dbReference type="Pfam" id="PF08814">
    <property type="entry name" value="XisH"/>
    <property type="match status" value="1"/>
</dbReference>
<protein>
    <submittedName>
        <fullName evidence="1">XisH protein</fullName>
    </submittedName>
</protein>
<name>A0A286F5W6_9BACT</name>
<dbReference type="InterPro" id="IPR011856">
    <property type="entry name" value="tRNA_endonuc-like_dom_sf"/>
</dbReference>
<dbReference type="CDD" id="cd22366">
    <property type="entry name" value="XisH-like"/>
    <property type="match status" value="1"/>
</dbReference>
<evidence type="ECO:0000313" key="1">
    <source>
        <dbReference type="EMBL" id="SOD78598.1"/>
    </source>
</evidence>
<dbReference type="Gene3D" id="3.40.1350.10">
    <property type="match status" value="1"/>
</dbReference>